<dbReference type="SUPFAM" id="SSF49265">
    <property type="entry name" value="Fibronectin type III"/>
    <property type="match status" value="4"/>
</dbReference>
<dbReference type="Gene3D" id="2.60.40.10">
    <property type="entry name" value="Immunoglobulins"/>
    <property type="match status" value="5"/>
</dbReference>
<dbReference type="Gene3D" id="2.60.120.200">
    <property type="match status" value="1"/>
</dbReference>
<dbReference type="PROSITE" id="PS50853">
    <property type="entry name" value="FN3"/>
    <property type="match status" value="5"/>
</dbReference>
<dbReference type="Pfam" id="PF00041">
    <property type="entry name" value="fn3"/>
    <property type="match status" value="4"/>
</dbReference>
<organism evidence="4 5">
    <name type="scientific">Chryseobacterium lacus</name>
    <dbReference type="NCBI Taxonomy" id="2058346"/>
    <lineage>
        <taxon>Bacteria</taxon>
        <taxon>Pseudomonadati</taxon>
        <taxon>Bacteroidota</taxon>
        <taxon>Flavobacteriia</taxon>
        <taxon>Flavobacteriales</taxon>
        <taxon>Weeksellaceae</taxon>
        <taxon>Chryseobacterium group</taxon>
        <taxon>Chryseobacterium</taxon>
    </lineage>
</organism>
<dbReference type="InterPro" id="IPR045474">
    <property type="entry name" value="GEVED"/>
</dbReference>
<dbReference type="InterPro" id="IPR000998">
    <property type="entry name" value="MAM_dom"/>
</dbReference>
<dbReference type="CDD" id="cd00063">
    <property type="entry name" value="FN3"/>
    <property type="match status" value="3"/>
</dbReference>
<accession>A0A368MWT2</accession>
<evidence type="ECO:0000259" key="3">
    <source>
        <dbReference type="PROSITE" id="PS50853"/>
    </source>
</evidence>
<dbReference type="NCBIfam" id="TIGR04183">
    <property type="entry name" value="Por_Secre_tail"/>
    <property type="match status" value="1"/>
</dbReference>
<feature type="domain" description="MAM" evidence="2">
    <location>
        <begin position="856"/>
        <end position="1034"/>
    </location>
</feature>
<dbReference type="Pfam" id="PF18962">
    <property type="entry name" value="Por_Secre_tail"/>
    <property type="match status" value="1"/>
</dbReference>
<feature type="domain" description="Fibronectin type-III" evidence="3">
    <location>
        <begin position="492"/>
        <end position="590"/>
    </location>
</feature>
<dbReference type="InterPro" id="IPR013783">
    <property type="entry name" value="Ig-like_fold"/>
</dbReference>
<dbReference type="Pfam" id="PF19081">
    <property type="entry name" value="Ig_7"/>
    <property type="match status" value="1"/>
</dbReference>
<dbReference type="InterPro" id="IPR036116">
    <property type="entry name" value="FN3_sf"/>
</dbReference>
<keyword evidence="1" id="KW-0732">Signal</keyword>
<feature type="domain" description="Fibronectin type-III" evidence="3">
    <location>
        <begin position="1034"/>
        <end position="1133"/>
    </location>
</feature>
<sequence>MKKIYEKGLSYNVRRTYLKGILLAFFLLGLSSAKMNAQVWTIDYCSGLPSVTQSSTYGPMYSTASANATNRLATIYPASQLGALADQVLTSVYFHTGEGNAGGMLGTPSLKIWLKEVAQADWGSGALDWATASAGATLLFDGNPAPLIGTTGGWKEFPFTGSFAYSGNQNLALFVEYTNPTASNAITWSYEYNSICTFAADNGSKYSNNTTGTLPISLSTSNLRRPYIGFDVVVTCPAPVNVDISGITQTGATITWTAGGTQTSWQYAIQPKGTGIPTTWTTTTTPSASPALSSSTQYEFYVRANCGGTNGDSIWKGPYNFNTLCAPFAIPYSQNFDISFLGSSSNNNAPHCWTYYETPGSAGYGYVSSSAANVVSSPNAYYLYRTSTTTGHVMLISPETPTLSSGTNRVRFSAKATAANKELQVGTMTDPTDPATFTVLQTIILTTTHTVYDVNFPAGTATYLAFNNATDGSASAIYIDDVFVEPMPSCYPPESPAFGTITSDTVAMNWSAPAFGNPATSYVLYYSTTNTAPDATTVLDATNSVTATGTSGTITGLTPNTEYFVWVRSSCTAPDVSHWLSVGSVTTACAPMVTLFEDFESYSNGSIVPNCWERILPPTGMTAGTQTISSTGAIGSRNLYQYTTTANASVIVVLPEFSNVNAGTHWLKFKARTTSAPGALEVGYVTDVTDWNSFVNLQTLDIVNDSYSNGDYSIVIPSWIPANARIAIKSPSDGKAYYWDDVYWEPLPTCLPPATLMVGATTAHSVSLSWLASSSSPANGYDVYYSTSNMTPDATTVPQITGLMTPNTTISTGIQPATTYYVWVRSVCSSSDMSDWIGGIEFTTACATLTAPFYQSFNSGDLPPCWTNQNPTTTSTSTNAFWKFSGAPGYGATPANNGKAAGEFAWVDASSPYDGEHQVQLLSPLIDLTGVANPFVRFEWFKNHSSTTSGGAPTHDDNRLTVDVFNGTAWATIFTSTSNDPAWREEGISLGAAYSGTTIQLRFTVDKNTGTNPYFHDDLLLDEVYVIETPTCLKPTNLMVTGATITPVVSLDLAWTAPVGSPTPVQSYEYYISTNNTPPTAATPATGTSTTTSVTINTGLIAETQYYVWVRSVCSATDKSEWSAVAEGITGYCIPTQTGTSTTYYLAEATTTGAVTELNYTATSHQSYVNSATVFSGYSTQTFDIFLDGSGTLTYHYYIWVDWNNDLDFNDPNEVMLATTTKVASYNGTFTIPSGVPLGMYKMRIGAAYSGIPADACGSLTSGNFVDVTLNVVPPPSCVAPSNIQISNIGYNTATVGWDASVTPPAMGYDVYYSTSNTPPTAATVPLATNVAALSTPISGLQPQTKYYVWVRSHCAASDQSAWSAIAVDFTTECQPPSITGTTGAYVCNSSATLSATADVGATVRWYADATSTTALATGTSYTTPVLTATTNYYVSASTGSSGNVGPASPSALGTISATNYAISTYYQIFDVISPTTLVSIDVYPVSSVAIGTASAIEIRDSSGTTLISVPYTVTVNDGVTPQTVVLNYPLAVGTGYRIGQGVGINLNRNTSGAAYPYTSSNINITGNNFTSGSNYWYYIYNWIFSTACESARTVVTATYDCTLGTSETESIKEIQVYPNPFTDVINISDAKNLKSVTVTDASGRMVKTIANPGAQINLAELKSGLYLLNLRYADGNTKTVKLIKK</sequence>
<dbReference type="InterPro" id="IPR026444">
    <property type="entry name" value="Secre_tail"/>
</dbReference>
<dbReference type="InterPro" id="IPR008979">
    <property type="entry name" value="Galactose-bd-like_sf"/>
</dbReference>
<gene>
    <name evidence="4" type="ORF">DQ356_09085</name>
</gene>
<dbReference type="OrthoDB" id="869215at2"/>
<dbReference type="SMART" id="SM00060">
    <property type="entry name" value="FN3"/>
    <property type="match status" value="5"/>
</dbReference>
<dbReference type="Proteomes" id="UP000252172">
    <property type="component" value="Unassembled WGS sequence"/>
</dbReference>
<proteinExistence type="predicted"/>
<evidence type="ECO:0000313" key="5">
    <source>
        <dbReference type="Proteomes" id="UP000252172"/>
    </source>
</evidence>
<dbReference type="RefSeq" id="WP_114304169.1">
    <property type="nucleotide sequence ID" value="NZ_QPIE01000006.1"/>
</dbReference>
<feature type="domain" description="Fibronectin type-III" evidence="3">
    <location>
        <begin position="238"/>
        <end position="326"/>
    </location>
</feature>
<dbReference type="Pfam" id="PF20009">
    <property type="entry name" value="GEVED"/>
    <property type="match status" value="1"/>
</dbReference>
<keyword evidence="5" id="KW-1185">Reference proteome</keyword>
<reference evidence="4 5" key="1">
    <citation type="submission" date="2018-07" db="EMBL/GenBank/DDBJ databases">
        <title>Chryseobacterium lacus sp. nov., isolated from lake water.</title>
        <authorList>
            <person name="Li C.-M."/>
        </authorList>
    </citation>
    <scope>NUCLEOTIDE SEQUENCE [LARGE SCALE GENOMIC DNA]</scope>
    <source>
        <strain evidence="4 5">YLOS41</strain>
    </source>
</reference>
<dbReference type="SUPFAM" id="SSF49785">
    <property type="entry name" value="Galactose-binding domain-like"/>
    <property type="match status" value="1"/>
</dbReference>
<dbReference type="EMBL" id="QPIE01000006">
    <property type="protein sequence ID" value="RCU42476.1"/>
    <property type="molecule type" value="Genomic_DNA"/>
</dbReference>
<evidence type="ECO:0000256" key="1">
    <source>
        <dbReference type="ARBA" id="ARBA00022729"/>
    </source>
</evidence>
<dbReference type="PROSITE" id="PS50060">
    <property type="entry name" value="MAM_2"/>
    <property type="match status" value="1"/>
</dbReference>
<dbReference type="InterPro" id="IPR044023">
    <property type="entry name" value="Ig_7"/>
</dbReference>
<name>A0A368MWT2_9FLAO</name>
<protein>
    <submittedName>
        <fullName evidence="4">T9SS C-terminal target domain-containing protein</fullName>
    </submittedName>
</protein>
<evidence type="ECO:0000313" key="4">
    <source>
        <dbReference type="EMBL" id="RCU42476.1"/>
    </source>
</evidence>
<feature type="domain" description="Fibronectin type-III" evidence="3">
    <location>
        <begin position="1280"/>
        <end position="1377"/>
    </location>
</feature>
<evidence type="ECO:0000259" key="2">
    <source>
        <dbReference type="PROSITE" id="PS50060"/>
    </source>
</evidence>
<dbReference type="InterPro" id="IPR003961">
    <property type="entry name" value="FN3_dom"/>
</dbReference>
<comment type="caution">
    <text evidence="4">The sequence shown here is derived from an EMBL/GenBank/DDBJ whole genome shotgun (WGS) entry which is preliminary data.</text>
</comment>
<feature type="domain" description="Fibronectin type-III" evidence="3">
    <location>
        <begin position="752"/>
        <end position="847"/>
    </location>
</feature>
<dbReference type="GO" id="GO:0016020">
    <property type="term" value="C:membrane"/>
    <property type="evidence" value="ECO:0007669"/>
    <property type="project" value="InterPro"/>
</dbReference>